<dbReference type="AlphaFoldDB" id="A0A9P6D7Y5"/>
<organism evidence="2 3">
    <name type="scientific">Pholiota conissans</name>
    <dbReference type="NCBI Taxonomy" id="109636"/>
    <lineage>
        <taxon>Eukaryota</taxon>
        <taxon>Fungi</taxon>
        <taxon>Dikarya</taxon>
        <taxon>Basidiomycota</taxon>
        <taxon>Agaricomycotina</taxon>
        <taxon>Agaricomycetes</taxon>
        <taxon>Agaricomycetidae</taxon>
        <taxon>Agaricales</taxon>
        <taxon>Agaricineae</taxon>
        <taxon>Strophariaceae</taxon>
        <taxon>Pholiota</taxon>
    </lineage>
</organism>
<keyword evidence="1" id="KW-0175">Coiled coil</keyword>
<evidence type="ECO:0000313" key="2">
    <source>
        <dbReference type="EMBL" id="KAF9486113.1"/>
    </source>
</evidence>
<dbReference type="InterPro" id="IPR040521">
    <property type="entry name" value="KDZ"/>
</dbReference>
<comment type="caution">
    <text evidence="2">The sequence shown here is derived from an EMBL/GenBank/DDBJ whole genome shotgun (WGS) entry which is preliminary data.</text>
</comment>
<dbReference type="PANTHER" id="PTHR33096:SF1">
    <property type="entry name" value="CXC1-LIKE CYSTEINE CLUSTER ASSOCIATED WITH KDZ TRANSPOSASES DOMAIN-CONTAINING PROTEIN"/>
    <property type="match status" value="1"/>
</dbReference>
<dbReference type="OrthoDB" id="2505969at2759"/>
<feature type="coiled-coil region" evidence="1">
    <location>
        <begin position="541"/>
        <end position="575"/>
    </location>
</feature>
<accession>A0A9P6D7Y5</accession>
<reference evidence="2" key="1">
    <citation type="submission" date="2020-11" db="EMBL/GenBank/DDBJ databases">
        <authorList>
            <consortium name="DOE Joint Genome Institute"/>
            <person name="Ahrendt S."/>
            <person name="Riley R."/>
            <person name="Andreopoulos W."/>
            <person name="Labutti K."/>
            <person name="Pangilinan J."/>
            <person name="Ruiz-Duenas F.J."/>
            <person name="Barrasa J.M."/>
            <person name="Sanchez-Garcia M."/>
            <person name="Camarero S."/>
            <person name="Miyauchi S."/>
            <person name="Serrano A."/>
            <person name="Linde D."/>
            <person name="Babiker R."/>
            <person name="Drula E."/>
            <person name="Ayuso-Fernandez I."/>
            <person name="Pacheco R."/>
            <person name="Padilla G."/>
            <person name="Ferreira P."/>
            <person name="Barriuso J."/>
            <person name="Kellner H."/>
            <person name="Castanera R."/>
            <person name="Alfaro M."/>
            <person name="Ramirez L."/>
            <person name="Pisabarro A.G."/>
            <person name="Kuo A."/>
            <person name="Tritt A."/>
            <person name="Lipzen A."/>
            <person name="He G."/>
            <person name="Yan M."/>
            <person name="Ng V."/>
            <person name="Cullen D."/>
            <person name="Martin F."/>
            <person name="Rosso M.-N."/>
            <person name="Henrissat B."/>
            <person name="Hibbett D."/>
            <person name="Martinez A.T."/>
            <person name="Grigoriev I.V."/>
        </authorList>
    </citation>
    <scope>NUCLEOTIDE SEQUENCE</scope>
    <source>
        <strain evidence="2">CIRM-BRFM 674</strain>
    </source>
</reference>
<dbReference type="EMBL" id="MU155131">
    <property type="protein sequence ID" value="KAF9486113.1"/>
    <property type="molecule type" value="Genomic_DNA"/>
</dbReference>
<sequence>MDAGSDAGFVGPVEASSCDAEDDWEDEQFLGLTHLPPGEEGFLQSHAGGEAVLHEIMDGISFSKRYDSRTRRDRIQRLVDAWRQQIPRLAIQYLEWKHCGDPLLPSTSSEELWEVEVISFTDRNKRKFAHTEGAISANETLVRHGFLGATPERPSIAISITLLEIYRQLRRVCPRLSLDALSRALCHLHRIPRQSHLADQLSSAYDCYLELLRYVRGLSAKALRRNAEWDQQNICPPCLYKTTNEPALKFSFLAAMDGNNSLKLVDSTFRPGSVRLDDRSSMSFRWIAPQTVDIFKDEVARKPAQPVDPSSSQLNSTPMLAPAGVIPDAPDTDLLLDADIDSEDVAWLNVTEMDELAQCVNACVERWRAAGPEARKKMFSLFAIAGIFLAVCRHGHVLVMCDMIRSGELMKYPLAIIDRLVTQYGSDICMGYDIMCAFIKTLSRSILGSKVAAFRLHGVVPSFHGHAHNRSCQLHWHPLYTEGVGLEDFEECERTFSKSNELASVTRLASPYHRAQHIDEHFMFHDQDKHAASGNFIYQNYRQALEKIASDSQHLAALEQRLHTTEADYEHYLQAERDHLMSLKTEPKEVQEAVDYMELLQELVAARKDADTALANFKQLDAGIKAGFSRQKILYTQTRVRTTHTRHQMKEEAVQRYEEEHGIVERWDEGSEVYQKALKLLTERSYHRAIDNLERLVVQRLFELTKLGMNGVGYKLRDKINKALRTRATAIQNALKHYNDAAALLNPPRNSLSWNTVLKAATVADFDLLRDTRSDIRTLAWAEPAHREATTLYFGIKRAKEEVVRLNVEITRLLTFMFDVHIDYHHALQQCVDSNPAFAHQLRQCWEYEDHINEVIVKKLVQTAQLVGFSGSLSIGCRIGREPVSVEAIPPPSWVHLLRPSAFPCDIHPISERNRTGDEDDVPRELQVDTDVVVQLFENLNT</sequence>
<protein>
    <recommendedName>
        <fullName evidence="4">CxC1-like cysteine cluster associated with KDZ transposases domain-containing protein</fullName>
    </recommendedName>
</protein>
<keyword evidence="3" id="KW-1185">Reference proteome</keyword>
<dbReference type="Proteomes" id="UP000807469">
    <property type="component" value="Unassembled WGS sequence"/>
</dbReference>
<evidence type="ECO:0000256" key="1">
    <source>
        <dbReference type="SAM" id="Coils"/>
    </source>
</evidence>
<dbReference type="PANTHER" id="PTHR33096">
    <property type="entry name" value="CXC2 DOMAIN-CONTAINING PROTEIN"/>
    <property type="match status" value="1"/>
</dbReference>
<evidence type="ECO:0000313" key="3">
    <source>
        <dbReference type="Proteomes" id="UP000807469"/>
    </source>
</evidence>
<name>A0A9P6D7Y5_9AGAR</name>
<gene>
    <name evidence="2" type="ORF">BDN70DRAFT_235965</name>
</gene>
<proteinExistence type="predicted"/>
<evidence type="ECO:0008006" key="4">
    <source>
        <dbReference type="Google" id="ProtNLM"/>
    </source>
</evidence>
<dbReference type="Pfam" id="PF18758">
    <property type="entry name" value="KDZ"/>
    <property type="match status" value="1"/>
</dbReference>